<dbReference type="Gene3D" id="2.170.120.30">
    <property type="match status" value="2"/>
</dbReference>
<dbReference type="PANTHER" id="PTHR37804">
    <property type="entry name" value="CDAA REGULATORY PROTEIN CDAR"/>
    <property type="match status" value="1"/>
</dbReference>
<dbReference type="EMBL" id="JAGKSQ010000012">
    <property type="protein sequence ID" value="MBP3953369.1"/>
    <property type="molecule type" value="Genomic_DNA"/>
</dbReference>
<keyword evidence="3" id="KW-1185">Reference proteome</keyword>
<dbReference type="InterPro" id="IPR053154">
    <property type="entry name" value="c-di-AMP_regulator"/>
</dbReference>
<evidence type="ECO:0000256" key="1">
    <source>
        <dbReference type="SAM" id="Phobius"/>
    </source>
</evidence>
<dbReference type="InterPro" id="IPR012505">
    <property type="entry name" value="YbbR"/>
</dbReference>
<keyword evidence="1" id="KW-0812">Transmembrane</keyword>
<keyword evidence="1" id="KW-0472">Membrane</keyword>
<organism evidence="2 3">
    <name type="scientific">Halalkalibacter suaedae</name>
    <dbReference type="NCBI Taxonomy" id="2822140"/>
    <lineage>
        <taxon>Bacteria</taxon>
        <taxon>Bacillati</taxon>
        <taxon>Bacillota</taxon>
        <taxon>Bacilli</taxon>
        <taxon>Bacillales</taxon>
        <taxon>Bacillaceae</taxon>
        <taxon>Halalkalibacter</taxon>
    </lineage>
</organism>
<dbReference type="AlphaFoldDB" id="A0A941AU19"/>
<sequence length="420" mass="46032">MDKLFNSHWFVKIISFFIALMLFAMVNMDNLNNQPGVLPAKQVPYSIGEVALDIIYDSETYEVVDQPESVQVNLKGPQTSITRFQLSRGSYEVFADLTGREEGVHTVDVKYRGFPSDLSVTIVPQYVQVELQEKQTVSLPVQVELLNSDEVKKGYSVGTPIVSPVNIEVTAARDYVSQVKVAKATIDVSGADETIEEAAPVKLYDANGDELSLTPEPSVVDIRVPVTSPNRVVPTRVNRVGELQDGISIEELTIEPAEVTIYGPMNVIEDINVIDVGELDLSKITESQTLEMTIPLPPDVESVSPEEVTVTVTITIEETKEFPDIPIEIIGASDQTEITLEENPNRLLTITARGSGELLDKLTASDIQAYIDVSDLSPGEHSAEVQVNGPPNIRFELENTTIPITIQSSSESMLSEGEND</sequence>
<evidence type="ECO:0000313" key="2">
    <source>
        <dbReference type="EMBL" id="MBP3953369.1"/>
    </source>
</evidence>
<evidence type="ECO:0000313" key="3">
    <source>
        <dbReference type="Proteomes" id="UP000678228"/>
    </source>
</evidence>
<comment type="caution">
    <text evidence="2">The sequence shown here is derived from an EMBL/GenBank/DDBJ whole genome shotgun (WGS) entry which is preliminary data.</text>
</comment>
<dbReference type="RefSeq" id="WP_210599220.1">
    <property type="nucleotide sequence ID" value="NZ_JAGKSQ010000012.1"/>
</dbReference>
<reference evidence="2" key="1">
    <citation type="submission" date="2021-03" db="EMBL/GenBank/DDBJ databases">
        <title>Bacillus suaedae sp. nov., isolated from Suaeda aralocaspica.</title>
        <authorList>
            <person name="Lei R.F.R."/>
        </authorList>
    </citation>
    <scope>NUCLEOTIDE SEQUENCE</scope>
    <source>
        <strain evidence="2">YZJH907-2</strain>
    </source>
</reference>
<name>A0A941AU19_9BACI</name>
<gene>
    <name evidence="2" type="ORF">J7W16_19830</name>
</gene>
<accession>A0A941AU19</accession>
<protein>
    <submittedName>
        <fullName evidence="2">YbbR-like domain-containing protein</fullName>
    </submittedName>
</protein>
<dbReference type="Gene3D" id="2.170.120.40">
    <property type="entry name" value="YbbR-like domain"/>
    <property type="match status" value="2"/>
</dbReference>
<proteinExistence type="predicted"/>
<feature type="transmembrane region" description="Helical" evidence="1">
    <location>
        <begin position="9"/>
        <end position="28"/>
    </location>
</feature>
<dbReference type="Pfam" id="PF07949">
    <property type="entry name" value="YbbR"/>
    <property type="match status" value="3"/>
</dbReference>
<dbReference type="PANTHER" id="PTHR37804:SF1">
    <property type="entry name" value="CDAA REGULATORY PROTEIN CDAR"/>
    <property type="match status" value="1"/>
</dbReference>
<keyword evidence="1" id="KW-1133">Transmembrane helix</keyword>
<dbReference type="Proteomes" id="UP000678228">
    <property type="component" value="Unassembled WGS sequence"/>
</dbReference>